<dbReference type="InterPro" id="IPR044020">
    <property type="entry name" value="DUF5676"/>
</dbReference>
<sequence>MSDTKPLRIYPVGMALGVLLAVSFALCVLFDLLFPGATMYQAWLPLLPGVSWISWPSALLGLVESFAYGWYVAVIFVPTWNFFARSASA</sequence>
<gene>
    <name evidence="2" type="ORF">LCGC14_2468970</name>
</gene>
<name>A0A0F9BBK0_9ZZZZ</name>
<proteinExistence type="predicted"/>
<dbReference type="AlphaFoldDB" id="A0A0F9BBK0"/>
<protein>
    <submittedName>
        <fullName evidence="2">Uncharacterized protein</fullName>
    </submittedName>
</protein>
<dbReference type="Pfam" id="PF18926">
    <property type="entry name" value="DUF5676"/>
    <property type="match status" value="1"/>
</dbReference>
<reference evidence="2" key="1">
    <citation type="journal article" date="2015" name="Nature">
        <title>Complex archaea that bridge the gap between prokaryotes and eukaryotes.</title>
        <authorList>
            <person name="Spang A."/>
            <person name="Saw J.H."/>
            <person name="Jorgensen S.L."/>
            <person name="Zaremba-Niedzwiedzka K."/>
            <person name="Martijn J."/>
            <person name="Lind A.E."/>
            <person name="van Eijk R."/>
            <person name="Schleper C."/>
            <person name="Guy L."/>
            <person name="Ettema T.J."/>
        </authorList>
    </citation>
    <scope>NUCLEOTIDE SEQUENCE</scope>
</reference>
<keyword evidence="1" id="KW-0812">Transmembrane</keyword>
<keyword evidence="1" id="KW-0472">Membrane</keyword>
<dbReference type="EMBL" id="LAZR01038614">
    <property type="protein sequence ID" value="KKL19090.1"/>
    <property type="molecule type" value="Genomic_DNA"/>
</dbReference>
<comment type="caution">
    <text evidence="2">The sequence shown here is derived from an EMBL/GenBank/DDBJ whole genome shotgun (WGS) entry which is preliminary data.</text>
</comment>
<keyword evidence="1" id="KW-1133">Transmembrane helix</keyword>
<organism evidence="2">
    <name type="scientific">marine sediment metagenome</name>
    <dbReference type="NCBI Taxonomy" id="412755"/>
    <lineage>
        <taxon>unclassified sequences</taxon>
        <taxon>metagenomes</taxon>
        <taxon>ecological metagenomes</taxon>
    </lineage>
</organism>
<evidence type="ECO:0000313" key="2">
    <source>
        <dbReference type="EMBL" id="KKL19090.1"/>
    </source>
</evidence>
<feature type="transmembrane region" description="Helical" evidence="1">
    <location>
        <begin position="53"/>
        <end position="77"/>
    </location>
</feature>
<feature type="transmembrane region" description="Helical" evidence="1">
    <location>
        <begin position="12"/>
        <end position="33"/>
    </location>
</feature>
<evidence type="ECO:0000256" key="1">
    <source>
        <dbReference type="SAM" id="Phobius"/>
    </source>
</evidence>
<accession>A0A0F9BBK0</accession>